<dbReference type="GO" id="GO:0008745">
    <property type="term" value="F:N-acetylmuramoyl-L-alanine amidase activity"/>
    <property type="evidence" value="ECO:0007669"/>
    <property type="project" value="UniProtKB-EC"/>
</dbReference>
<evidence type="ECO:0000313" key="7">
    <source>
        <dbReference type="Proteomes" id="UP000248925"/>
    </source>
</evidence>
<evidence type="ECO:0000256" key="1">
    <source>
        <dbReference type="ARBA" id="ARBA00001561"/>
    </source>
</evidence>
<dbReference type="GO" id="GO:0009253">
    <property type="term" value="P:peptidoglycan catabolic process"/>
    <property type="evidence" value="ECO:0007669"/>
    <property type="project" value="InterPro"/>
</dbReference>
<dbReference type="InterPro" id="IPR021731">
    <property type="entry name" value="AMIN_dom"/>
</dbReference>
<feature type="signal peptide" evidence="4">
    <location>
        <begin position="1"/>
        <end position="30"/>
    </location>
</feature>
<dbReference type="Gene3D" id="2.60.40.3500">
    <property type="match status" value="1"/>
</dbReference>
<organism evidence="6 7">
    <name type="scientific">Rhizobium tubonense</name>
    <dbReference type="NCBI Taxonomy" id="484088"/>
    <lineage>
        <taxon>Bacteria</taxon>
        <taxon>Pseudomonadati</taxon>
        <taxon>Pseudomonadota</taxon>
        <taxon>Alphaproteobacteria</taxon>
        <taxon>Hyphomicrobiales</taxon>
        <taxon>Rhizobiaceae</taxon>
        <taxon>Rhizobium/Agrobacterium group</taxon>
        <taxon>Rhizobium</taxon>
    </lineage>
</organism>
<dbReference type="EMBL" id="PCDP01000001">
    <property type="protein sequence ID" value="PZM16789.1"/>
    <property type="molecule type" value="Genomic_DNA"/>
</dbReference>
<dbReference type="EC" id="3.5.1.28" evidence="2"/>
<evidence type="ECO:0000256" key="2">
    <source>
        <dbReference type="ARBA" id="ARBA00011901"/>
    </source>
</evidence>
<dbReference type="SUPFAM" id="SSF53187">
    <property type="entry name" value="Zn-dependent exopeptidases"/>
    <property type="match status" value="1"/>
</dbReference>
<reference evidence="6 7" key="1">
    <citation type="journal article" date="2018" name="Sci. Rep.">
        <title>Rhizobium tumorigenes sp. nov., a novel plant tumorigenic bacterium isolated from cane gall tumors on thornless blackberry.</title>
        <authorList>
            <person name="Kuzmanovi N."/>
            <person name="Smalla K."/>
            <person name="Gronow S."/>
            <person name="PuBawska J."/>
        </authorList>
    </citation>
    <scope>NUCLEOTIDE SEQUENCE [LARGE SCALE GENOMIC DNA]</scope>
    <source>
        <strain evidence="6 7">CCBAU 85046</strain>
    </source>
</reference>
<dbReference type="Proteomes" id="UP000248925">
    <property type="component" value="Unassembled WGS sequence"/>
</dbReference>
<name>A0A2W4CX01_9HYPH</name>
<dbReference type="OrthoDB" id="9806267at2"/>
<protein>
    <recommendedName>
        <fullName evidence="2">N-acetylmuramoyl-L-alanine amidase</fullName>
        <ecNumber evidence="2">3.5.1.28</ecNumber>
    </recommendedName>
</protein>
<dbReference type="GO" id="GO:0030288">
    <property type="term" value="C:outer membrane-bounded periplasmic space"/>
    <property type="evidence" value="ECO:0007669"/>
    <property type="project" value="TreeGrafter"/>
</dbReference>
<evidence type="ECO:0000259" key="5">
    <source>
        <dbReference type="SMART" id="SM00646"/>
    </source>
</evidence>
<dbReference type="PANTHER" id="PTHR30404:SF0">
    <property type="entry name" value="N-ACETYLMURAMOYL-L-ALANINE AMIDASE AMIC"/>
    <property type="match status" value="1"/>
</dbReference>
<dbReference type="AlphaFoldDB" id="A0A2W4CX01"/>
<comment type="catalytic activity">
    <reaction evidence="1">
        <text>Hydrolyzes the link between N-acetylmuramoyl residues and L-amino acid residues in certain cell-wall glycopeptides.</text>
        <dbReference type="EC" id="3.5.1.28"/>
    </reaction>
</comment>
<feature type="domain" description="MurNAc-LAA" evidence="5">
    <location>
        <begin position="244"/>
        <end position="398"/>
    </location>
</feature>
<keyword evidence="7" id="KW-1185">Reference proteome</keyword>
<feature type="chain" id="PRO_5016006919" description="N-acetylmuramoyl-L-alanine amidase" evidence="4">
    <location>
        <begin position="31"/>
        <end position="409"/>
    </location>
</feature>
<keyword evidence="4" id="KW-0732">Signal</keyword>
<dbReference type="CDD" id="cd02696">
    <property type="entry name" value="MurNAc-LAA"/>
    <property type="match status" value="1"/>
</dbReference>
<dbReference type="PANTHER" id="PTHR30404">
    <property type="entry name" value="N-ACETYLMURAMOYL-L-ALANINE AMIDASE"/>
    <property type="match status" value="1"/>
</dbReference>
<evidence type="ECO:0000256" key="4">
    <source>
        <dbReference type="SAM" id="SignalP"/>
    </source>
</evidence>
<accession>A0A2W4CX01</accession>
<dbReference type="InterPro" id="IPR050695">
    <property type="entry name" value="N-acetylmuramoyl_amidase_3"/>
</dbReference>
<evidence type="ECO:0000313" key="6">
    <source>
        <dbReference type="EMBL" id="PZM16789.1"/>
    </source>
</evidence>
<dbReference type="Gene3D" id="3.40.630.40">
    <property type="entry name" value="Zn-dependent exopeptidases"/>
    <property type="match status" value="1"/>
</dbReference>
<keyword evidence="3" id="KW-0378">Hydrolase</keyword>
<dbReference type="SMART" id="SM00646">
    <property type="entry name" value="Ami_3"/>
    <property type="match status" value="1"/>
</dbReference>
<comment type="caution">
    <text evidence="6">The sequence shown here is derived from an EMBL/GenBank/DDBJ whole genome shotgun (WGS) entry which is preliminary data.</text>
</comment>
<dbReference type="InterPro" id="IPR002508">
    <property type="entry name" value="MurNAc-LAA_cat"/>
</dbReference>
<dbReference type="Pfam" id="PF11741">
    <property type="entry name" value="AMIN"/>
    <property type="match status" value="1"/>
</dbReference>
<proteinExistence type="predicted"/>
<dbReference type="Pfam" id="PF01520">
    <property type="entry name" value="Amidase_3"/>
    <property type="match status" value="1"/>
</dbReference>
<evidence type="ECO:0000256" key="3">
    <source>
        <dbReference type="ARBA" id="ARBA00022801"/>
    </source>
</evidence>
<sequence length="409" mass="44173">MVFVRGHRFSLVVAAIMFAIAMISASLASAAAAIDPILAYGARIAGDDARTRIVIDLDREPRFSVHYLANPTRVVIDLPATAFGFPAKDLAPRGLFKDIRYGTMDADSARIVLTAIKPVKMVAAKVQLDESGKGHRLVLDAEMMPADQFADLVSKESWTGDDDAKEVGPVAPVENANPSDFLVAVDAGHGGIDTGAVASDGTTPEKEITLAFAKSLADRLNKQPGVKAFLTRDSDQYLSLSERVTIARQNHAALFISLHADTLKQKDIRGATVYTISDKSSDKLANDVAERENDSDKIAGAEAPAQPAAVADILMDLTRRETQAFSISLAQDVLNSFNGQISMINNPHRYAGFRVLQAPDVPSILLELGFLSNKDDEKLLLDDNWREKIVDRLTDAVKQYRATTVANGG</sequence>
<gene>
    <name evidence="6" type="ORF">CPY51_00610</name>
</gene>